<protein>
    <submittedName>
        <fullName evidence="2">Uncharacterized protein</fullName>
    </submittedName>
</protein>
<feature type="chain" id="PRO_5031032257" evidence="1">
    <location>
        <begin position="26"/>
        <end position="261"/>
    </location>
</feature>
<reference evidence="2 3" key="1">
    <citation type="submission" date="2020-08" db="EMBL/GenBank/DDBJ databases">
        <title>The genome sequence of type strain Novosphingobium flavum NBRC 111647.</title>
        <authorList>
            <person name="Liu Y."/>
        </authorList>
    </citation>
    <scope>NUCLEOTIDE SEQUENCE [LARGE SCALE GENOMIC DNA]</scope>
    <source>
        <strain evidence="2 3">NBRC 111647</strain>
    </source>
</reference>
<evidence type="ECO:0000313" key="2">
    <source>
        <dbReference type="EMBL" id="MBC2666865.1"/>
    </source>
</evidence>
<dbReference type="Pfam" id="PF09694">
    <property type="entry name" value="Gcw_chp"/>
    <property type="match status" value="1"/>
</dbReference>
<dbReference type="EMBL" id="JACLAW010000012">
    <property type="protein sequence ID" value="MBC2666865.1"/>
    <property type="molecule type" value="Genomic_DNA"/>
</dbReference>
<gene>
    <name evidence="2" type="ORF">H7F51_15205</name>
</gene>
<sequence>MRKIIKTALASTAFAAAFAAAPAFADETPAVTVTGSAAVVTEYSLRGISQSNLDPAVQAGLTLSTAPGFYVGTWASSLAGNGTWGGSNMELDLIAGYTKAVGAATLDGGVVYYVYPGTTHHDYVEVYGSVSGKVGPVNAKLGTYWAPPQKNLTGFGPSKGNNIWVYTDLGLPIPNTPLTLKGHVGYSSGDSIYTLGQDVIDYGIGADITFSKLTLNVSYVGTDMNKTFADAYYSNLGPAFGYEPGHKLTRGRVVASLTAAF</sequence>
<name>A0A7X1FTU0_9SPHN</name>
<evidence type="ECO:0000256" key="1">
    <source>
        <dbReference type="SAM" id="SignalP"/>
    </source>
</evidence>
<feature type="signal peptide" evidence="1">
    <location>
        <begin position="1"/>
        <end position="25"/>
    </location>
</feature>
<proteinExistence type="predicted"/>
<accession>A0A7X1FTU0</accession>
<organism evidence="2 3">
    <name type="scientific">Novosphingobium flavum</name>
    <dbReference type="NCBI Taxonomy" id="1778672"/>
    <lineage>
        <taxon>Bacteria</taxon>
        <taxon>Pseudomonadati</taxon>
        <taxon>Pseudomonadota</taxon>
        <taxon>Alphaproteobacteria</taxon>
        <taxon>Sphingomonadales</taxon>
        <taxon>Sphingomonadaceae</taxon>
        <taxon>Novosphingobium</taxon>
    </lineage>
</organism>
<dbReference type="Proteomes" id="UP000566813">
    <property type="component" value="Unassembled WGS sequence"/>
</dbReference>
<keyword evidence="1" id="KW-0732">Signal</keyword>
<keyword evidence="3" id="KW-1185">Reference proteome</keyword>
<dbReference type="InterPro" id="IPR010239">
    <property type="entry name" value="CHP02001"/>
</dbReference>
<dbReference type="AlphaFoldDB" id="A0A7X1FTU0"/>
<evidence type="ECO:0000313" key="3">
    <source>
        <dbReference type="Proteomes" id="UP000566813"/>
    </source>
</evidence>
<dbReference type="NCBIfam" id="TIGR02001">
    <property type="entry name" value="gcw_chp"/>
    <property type="match status" value="1"/>
</dbReference>
<dbReference type="RefSeq" id="WP_185665158.1">
    <property type="nucleotide sequence ID" value="NZ_JACLAW010000012.1"/>
</dbReference>
<comment type="caution">
    <text evidence="2">The sequence shown here is derived from an EMBL/GenBank/DDBJ whole genome shotgun (WGS) entry which is preliminary data.</text>
</comment>